<feature type="region of interest" description="Disordered" evidence="1">
    <location>
        <begin position="167"/>
        <end position="189"/>
    </location>
</feature>
<organism evidence="3 4">
    <name type="scientific">Actinacidiphila polyblastidii</name>
    <dbReference type="NCBI Taxonomy" id="3110430"/>
    <lineage>
        <taxon>Bacteria</taxon>
        <taxon>Bacillati</taxon>
        <taxon>Actinomycetota</taxon>
        <taxon>Actinomycetes</taxon>
        <taxon>Kitasatosporales</taxon>
        <taxon>Streptomycetaceae</taxon>
        <taxon>Actinacidiphila</taxon>
    </lineage>
</organism>
<accession>A0ABU7PF05</accession>
<evidence type="ECO:0000313" key="4">
    <source>
        <dbReference type="Proteomes" id="UP001344658"/>
    </source>
</evidence>
<evidence type="ECO:0000256" key="2">
    <source>
        <dbReference type="SAM" id="Phobius"/>
    </source>
</evidence>
<dbReference type="RefSeq" id="WP_330797395.1">
    <property type="nucleotide sequence ID" value="NZ_JAZEWV010000017.1"/>
</dbReference>
<sequence>MSVSELPRSGPAGARRPASSRRTTAARRLPEQVGPAEVIALPLPRRAPVAPTRAPRRWPAYVLLGGGVLLLPWLVLLALTLSSQTLAWVGLDAMESVGLIATGLLVLRRHPLRTAAAAMTATLLLVDAWFDTTTSTGSDLAFAVVLAVVAELPLAALCATVAVRAARTPAPPSPPPTCPTASAAARRKR</sequence>
<name>A0ABU7PF05_9ACTN</name>
<feature type="region of interest" description="Disordered" evidence="1">
    <location>
        <begin position="1"/>
        <end position="28"/>
    </location>
</feature>
<feature type="compositionally biased region" description="Low complexity" evidence="1">
    <location>
        <begin position="7"/>
        <end position="27"/>
    </location>
</feature>
<keyword evidence="2" id="KW-0472">Membrane</keyword>
<protein>
    <submittedName>
        <fullName evidence="3">Uncharacterized protein</fullName>
    </submittedName>
</protein>
<dbReference type="Proteomes" id="UP001344658">
    <property type="component" value="Unassembled WGS sequence"/>
</dbReference>
<keyword evidence="4" id="KW-1185">Reference proteome</keyword>
<evidence type="ECO:0000313" key="3">
    <source>
        <dbReference type="EMBL" id="MEE4544397.1"/>
    </source>
</evidence>
<reference evidence="3 4" key="1">
    <citation type="submission" date="2023-12" db="EMBL/GenBank/DDBJ databases">
        <title>Streptomyces sp. V4-01.</title>
        <authorList>
            <person name="Somphong A."/>
            <person name="Phongsopitanun W."/>
        </authorList>
    </citation>
    <scope>NUCLEOTIDE SEQUENCE [LARGE SCALE GENOMIC DNA]</scope>
    <source>
        <strain evidence="3 4">V4-01</strain>
    </source>
</reference>
<feature type="transmembrane region" description="Helical" evidence="2">
    <location>
        <begin position="114"/>
        <end position="130"/>
    </location>
</feature>
<comment type="caution">
    <text evidence="3">The sequence shown here is derived from an EMBL/GenBank/DDBJ whole genome shotgun (WGS) entry which is preliminary data.</text>
</comment>
<gene>
    <name evidence="3" type="ORF">V2S66_20750</name>
</gene>
<feature type="compositionally biased region" description="Low complexity" evidence="1">
    <location>
        <begin position="179"/>
        <end position="189"/>
    </location>
</feature>
<feature type="transmembrane region" description="Helical" evidence="2">
    <location>
        <begin position="142"/>
        <end position="163"/>
    </location>
</feature>
<keyword evidence="2" id="KW-1133">Transmembrane helix</keyword>
<evidence type="ECO:0000256" key="1">
    <source>
        <dbReference type="SAM" id="MobiDB-lite"/>
    </source>
</evidence>
<proteinExistence type="predicted"/>
<feature type="compositionally biased region" description="Pro residues" evidence="1">
    <location>
        <begin position="169"/>
        <end position="178"/>
    </location>
</feature>
<feature type="transmembrane region" description="Helical" evidence="2">
    <location>
        <begin position="60"/>
        <end position="81"/>
    </location>
</feature>
<dbReference type="EMBL" id="JAZEWV010000017">
    <property type="protein sequence ID" value="MEE4544397.1"/>
    <property type="molecule type" value="Genomic_DNA"/>
</dbReference>
<keyword evidence="2" id="KW-0812">Transmembrane</keyword>
<feature type="transmembrane region" description="Helical" evidence="2">
    <location>
        <begin position="87"/>
        <end position="107"/>
    </location>
</feature>